<dbReference type="PANTHER" id="PTHR33303:SF2">
    <property type="entry name" value="COA-BINDING DOMAIN-CONTAINING PROTEIN"/>
    <property type="match status" value="1"/>
</dbReference>
<sequence>MADTLASASGPAITSDDVDHAADRYADAYIRDILRDTRVIAMVGASTNWNRPSYFAMKYLQQKGYRVIPVNPRAAGETLLGETVVGDLAGLEDPVDMVDIFRNSEAAGGIVDQALALDPRPKVIWMQLGVVNHEAAARAEAAGVRVVMNRCPKIEYARLSGELGWNGINSRVITAKKRAI</sequence>
<accession>A0A8J7RXX6</accession>
<keyword evidence="3" id="KW-1185">Reference proteome</keyword>
<dbReference type="Proteomes" id="UP000672602">
    <property type="component" value="Unassembled WGS sequence"/>
</dbReference>
<evidence type="ECO:0000259" key="1">
    <source>
        <dbReference type="SMART" id="SM00881"/>
    </source>
</evidence>
<dbReference type="RefSeq" id="WP_210681380.1">
    <property type="nucleotide sequence ID" value="NZ_JAGMWN010000003.1"/>
</dbReference>
<comment type="caution">
    <text evidence="2">The sequence shown here is derived from an EMBL/GenBank/DDBJ whole genome shotgun (WGS) entry which is preliminary data.</text>
</comment>
<dbReference type="EMBL" id="JAGMWN010000003">
    <property type="protein sequence ID" value="MBP5856787.1"/>
    <property type="molecule type" value="Genomic_DNA"/>
</dbReference>
<dbReference type="SMART" id="SM00881">
    <property type="entry name" value="CoA_binding"/>
    <property type="match status" value="1"/>
</dbReference>
<dbReference type="AlphaFoldDB" id="A0A8J7RXX6"/>
<evidence type="ECO:0000313" key="3">
    <source>
        <dbReference type="Proteomes" id="UP000672602"/>
    </source>
</evidence>
<evidence type="ECO:0000313" key="2">
    <source>
        <dbReference type="EMBL" id="MBP5856787.1"/>
    </source>
</evidence>
<reference evidence="2" key="1">
    <citation type="submission" date="2021-04" db="EMBL/GenBank/DDBJ databases">
        <authorList>
            <person name="Zhang D.-C."/>
        </authorList>
    </citation>
    <scope>NUCLEOTIDE SEQUENCE</scope>
    <source>
        <strain evidence="2">CGMCC 1.15697</strain>
    </source>
</reference>
<dbReference type="InterPro" id="IPR036291">
    <property type="entry name" value="NAD(P)-bd_dom_sf"/>
</dbReference>
<dbReference type="PANTHER" id="PTHR33303">
    <property type="entry name" value="CYTOPLASMIC PROTEIN-RELATED"/>
    <property type="match status" value="1"/>
</dbReference>
<proteinExistence type="predicted"/>
<protein>
    <submittedName>
        <fullName evidence="2">CoA-binding protein</fullName>
    </submittedName>
</protein>
<organism evidence="2 3">
    <name type="scientific">Marivibrio halodurans</name>
    <dbReference type="NCBI Taxonomy" id="2039722"/>
    <lineage>
        <taxon>Bacteria</taxon>
        <taxon>Pseudomonadati</taxon>
        <taxon>Pseudomonadota</taxon>
        <taxon>Alphaproteobacteria</taxon>
        <taxon>Rhodospirillales</taxon>
        <taxon>Rhodospirillaceae</taxon>
        <taxon>Marivibrio</taxon>
    </lineage>
</organism>
<dbReference type="InterPro" id="IPR003781">
    <property type="entry name" value="CoA-bd"/>
</dbReference>
<dbReference type="Gene3D" id="3.40.50.720">
    <property type="entry name" value="NAD(P)-binding Rossmann-like Domain"/>
    <property type="match status" value="1"/>
</dbReference>
<gene>
    <name evidence="2" type="ORF">KAJ83_07190</name>
</gene>
<dbReference type="SUPFAM" id="SSF51735">
    <property type="entry name" value="NAD(P)-binding Rossmann-fold domains"/>
    <property type="match status" value="1"/>
</dbReference>
<feature type="domain" description="CoA-binding" evidence="1">
    <location>
        <begin position="33"/>
        <end position="130"/>
    </location>
</feature>
<name>A0A8J7RXX6_9PROT</name>
<dbReference type="Pfam" id="PF13380">
    <property type="entry name" value="CoA_binding_2"/>
    <property type="match status" value="1"/>
</dbReference>